<evidence type="ECO:0000256" key="7">
    <source>
        <dbReference type="SAM" id="MobiDB-lite"/>
    </source>
</evidence>
<proteinExistence type="inferred from homology"/>
<name>A0AAQ3M285_9PEZI</name>
<dbReference type="AlphaFoldDB" id="A0AAQ3M285"/>
<keyword evidence="6 8" id="KW-0378">Hydrolase</keyword>
<dbReference type="GO" id="GO:0045145">
    <property type="term" value="F:single-stranded DNA 5'-3' DNA exonuclease activity"/>
    <property type="evidence" value="ECO:0007669"/>
    <property type="project" value="InterPro"/>
</dbReference>
<keyword evidence="4" id="KW-0408">Iron</keyword>
<evidence type="ECO:0000313" key="8">
    <source>
        <dbReference type="EMBL" id="WPH00085.1"/>
    </source>
</evidence>
<keyword evidence="9" id="KW-1185">Reference proteome</keyword>
<dbReference type="GO" id="GO:0005634">
    <property type="term" value="C:nucleus"/>
    <property type="evidence" value="ECO:0007669"/>
    <property type="project" value="TreeGrafter"/>
</dbReference>
<evidence type="ECO:0000256" key="3">
    <source>
        <dbReference type="ARBA" id="ARBA00011245"/>
    </source>
</evidence>
<evidence type="ECO:0000256" key="6">
    <source>
        <dbReference type="ARBA" id="ARBA00022839"/>
    </source>
</evidence>
<evidence type="ECO:0000256" key="5">
    <source>
        <dbReference type="ARBA" id="ARBA00022722"/>
    </source>
</evidence>
<keyword evidence="4" id="KW-0411">Iron-sulfur</keyword>
<dbReference type="GO" id="GO:0051539">
    <property type="term" value="F:4 iron, 4 sulfur cluster binding"/>
    <property type="evidence" value="ECO:0007669"/>
    <property type="project" value="UniProtKB-KW"/>
</dbReference>
<comment type="subunit">
    <text evidence="3">Monomer.</text>
</comment>
<dbReference type="GO" id="GO:0036297">
    <property type="term" value="P:interstrand cross-link repair"/>
    <property type="evidence" value="ECO:0007669"/>
    <property type="project" value="TreeGrafter"/>
</dbReference>
<keyword evidence="5" id="KW-0540">Nuclease</keyword>
<keyword evidence="6 8" id="KW-0269">Exonuclease</keyword>
<dbReference type="Pfam" id="PF09810">
    <property type="entry name" value="Exo5"/>
    <property type="match status" value="1"/>
</dbReference>
<accession>A0AAQ3M285</accession>
<evidence type="ECO:0000256" key="4">
    <source>
        <dbReference type="ARBA" id="ARBA00022485"/>
    </source>
</evidence>
<dbReference type="Proteomes" id="UP001303373">
    <property type="component" value="Chromosome 4"/>
</dbReference>
<organism evidence="8 9">
    <name type="scientific">Acrodontium crateriforme</name>
    <dbReference type="NCBI Taxonomy" id="150365"/>
    <lineage>
        <taxon>Eukaryota</taxon>
        <taxon>Fungi</taxon>
        <taxon>Dikarya</taxon>
        <taxon>Ascomycota</taxon>
        <taxon>Pezizomycotina</taxon>
        <taxon>Dothideomycetes</taxon>
        <taxon>Dothideomycetidae</taxon>
        <taxon>Mycosphaerellales</taxon>
        <taxon>Teratosphaeriaceae</taxon>
        <taxon>Acrodontium</taxon>
    </lineage>
</organism>
<dbReference type="InterPro" id="IPR019190">
    <property type="entry name" value="EXOV"/>
</dbReference>
<dbReference type="PANTHER" id="PTHR14464">
    <property type="entry name" value="EXONUCLEASE V"/>
    <property type="match status" value="1"/>
</dbReference>
<sequence length="479" mass="54178">MEPLKNTGHWPVWRVFLAASRKTPWMTHQLRCTTTQATAQASTRFVALKRDDVTTSEQTSRSNRDQSPGVEPEIPDTRTPIQRFRTKPKKPLSVTDIVSPAWCELQYWYNLTKYGRVKRTPAMKQGSGVHKVLEDQVHTHVPVEVITNEDGFGLRIWNIIQGLRTLRSTGLTRELEVWGLVDGEIVNGVIDAVTTECPDEEAEAFVLEQQKQDAQKNVKHKPLPSGQRTLTDFVTSAPTSLILERVDAGLLGTLQPKLRTIYVFDIKTRQSKTLPSAPSQLKPVQMQLMLYHRFFSALASDQVPASAVFRRYGVAPDEQFSDTFLAQLGMLEIHGSQNSFTDPEDDDIGPPSPLRDPMDEILAHNTLSSLWRLLVSEFASAAPFGAISPLLTAEYRTPTDGALMGRRSFAFNAQQLDQYVADEMKWWKGERPVKGVEIEEAFKCRICEFAPTCQWRIDRAEEGIKKARSKQQKRKKSEI</sequence>
<keyword evidence="4" id="KW-0479">Metal-binding</keyword>
<dbReference type="EMBL" id="CP138583">
    <property type="protein sequence ID" value="WPH00085.1"/>
    <property type="molecule type" value="Genomic_DNA"/>
</dbReference>
<comment type="cofactor">
    <cofactor evidence="1">
        <name>[4Fe-4S] cluster</name>
        <dbReference type="ChEBI" id="CHEBI:49883"/>
    </cofactor>
</comment>
<comment type="similarity">
    <text evidence="2">Belongs to the EXO5 family.</text>
</comment>
<gene>
    <name evidence="8" type="ORF">R9X50_00290800</name>
</gene>
<dbReference type="PANTHER" id="PTHR14464:SF4">
    <property type="entry name" value="EXONUCLEASE V"/>
    <property type="match status" value="1"/>
</dbReference>
<evidence type="ECO:0000313" key="9">
    <source>
        <dbReference type="Proteomes" id="UP001303373"/>
    </source>
</evidence>
<evidence type="ECO:0000256" key="1">
    <source>
        <dbReference type="ARBA" id="ARBA00001966"/>
    </source>
</evidence>
<feature type="region of interest" description="Disordered" evidence="7">
    <location>
        <begin position="49"/>
        <end position="79"/>
    </location>
</feature>
<dbReference type="GO" id="GO:0005739">
    <property type="term" value="C:mitochondrion"/>
    <property type="evidence" value="ECO:0007669"/>
    <property type="project" value="TreeGrafter"/>
</dbReference>
<evidence type="ECO:0000256" key="2">
    <source>
        <dbReference type="ARBA" id="ARBA00009797"/>
    </source>
</evidence>
<protein>
    <submittedName>
        <fullName evidence="8">Exonuclease v, mitochondrial</fullName>
    </submittedName>
</protein>
<reference evidence="8 9" key="1">
    <citation type="submission" date="2023-11" db="EMBL/GenBank/DDBJ databases">
        <title>An acidophilic fungus is an integral part of prey digestion in a carnivorous sundew plant.</title>
        <authorList>
            <person name="Tsai I.J."/>
        </authorList>
    </citation>
    <scope>NUCLEOTIDE SEQUENCE [LARGE SCALE GENOMIC DNA]</scope>
    <source>
        <strain evidence="8">169a</strain>
    </source>
</reference>
<keyword evidence="4" id="KW-0004">4Fe-4S</keyword>